<keyword evidence="8" id="KW-0812">Transmembrane</keyword>
<keyword evidence="8" id="KW-0472">Membrane</keyword>
<keyword evidence="6" id="KW-0443">Lipid metabolism</keyword>
<dbReference type="GO" id="GO:0050482">
    <property type="term" value="P:arachidonate secretion"/>
    <property type="evidence" value="ECO:0007669"/>
    <property type="project" value="InterPro"/>
</dbReference>
<protein>
    <recommendedName>
        <fullName evidence="3">phospholipase A2</fullName>
        <ecNumber evidence="3">3.1.1.4</ecNumber>
    </recommendedName>
    <alternativeName>
        <fullName evidence="7">Phosphatidylcholine 2-acylhydrolase</fullName>
    </alternativeName>
</protein>
<dbReference type="AlphaFoldDB" id="A0A9P0CSY0"/>
<dbReference type="Proteomes" id="UP001153636">
    <property type="component" value="Chromosome 2"/>
</dbReference>
<dbReference type="Gene3D" id="1.20.90.10">
    <property type="entry name" value="Phospholipase A2 domain"/>
    <property type="match status" value="1"/>
</dbReference>
<dbReference type="InterPro" id="IPR033113">
    <property type="entry name" value="PLA2_histidine"/>
</dbReference>
<dbReference type="PANTHER" id="PTHR12253">
    <property type="entry name" value="RH14732P"/>
    <property type="match status" value="1"/>
</dbReference>
<dbReference type="PROSITE" id="PS00118">
    <property type="entry name" value="PA2_HIS"/>
    <property type="match status" value="1"/>
</dbReference>
<sequence>MYALKFLVVLSFCYVAAGFQFLGGILIYPGTKWCGPGNKAANDNDFGTEIGTDKCCQAHDGCPDVMAGFHSKYNLFNPNFYTRLNCNCDTQFYSCLKNVNTKASNEIGRIYFNDIHTKCFSGQGNSYEWDDEQHY</sequence>
<dbReference type="GO" id="GO:0006644">
    <property type="term" value="P:phospholipid metabolic process"/>
    <property type="evidence" value="ECO:0007669"/>
    <property type="project" value="InterPro"/>
</dbReference>
<dbReference type="GO" id="GO:0005576">
    <property type="term" value="C:extracellular region"/>
    <property type="evidence" value="ECO:0007669"/>
    <property type="project" value="UniProtKB-SubCell"/>
</dbReference>
<dbReference type="CDD" id="cd04704">
    <property type="entry name" value="PLA2_bee_venom_like"/>
    <property type="match status" value="1"/>
</dbReference>
<organism evidence="10 11">
    <name type="scientific">Psylliodes chrysocephalus</name>
    <dbReference type="NCBI Taxonomy" id="3402493"/>
    <lineage>
        <taxon>Eukaryota</taxon>
        <taxon>Metazoa</taxon>
        <taxon>Ecdysozoa</taxon>
        <taxon>Arthropoda</taxon>
        <taxon>Hexapoda</taxon>
        <taxon>Insecta</taxon>
        <taxon>Pterygota</taxon>
        <taxon>Neoptera</taxon>
        <taxon>Endopterygota</taxon>
        <taxon>Coleoptera</taxon>
        <taxon>Polyphaga</taxon>
        <taxon>Cucujiformia</taxon>
        <taxon>Chrysomeloidea</taxon>
        <taxon>Chrysomelidae</taxon>
        <taxon>Galerucinae</taxon>
        <taxon>Alticini</taxon>
        <taxon>Psylliodes</taxon>
    </lineage>
</organism>
<keyword evidence="5" id="KW-0442">Lipid degradation</keyword>
<gene>
    <name evidence="10" type="ORF">PSYICH_LOCUS7121</name>
</gene>
<evidence type="ECO:0000313" key="11">
    <source>
        <dbReference type="Proteomes" id="UP001153636"/>
    </source>
</evidence>
<proteinExistence type="predicted"/>
<comment type="subcellular location">
    <subcellularLocation>
        <location evidence="2">Secreted</location>
    </subcellularLocation>
</comment>
<dbReference type="SUPFAM" id="SSF48619">
    <property type="entry name" value="Phospholipase A2, PLA2"/>
    <property type="match status" value="1"/>
</dbReference>
<dbReference type="OrthoDB" id="10059604at2759"/>
<evidence type="ECO:0000256" key="4">
    <source>
        <dbReference type="ARBA" id="ARBA00022525"/>
    </source>
</evidence>
<feature type="transmembrane region" description="Helical" evidence="8">
    <location>
        <begin position="6"/>
        <end position="28"/>
    </location>
</feature>
<dbReference type="EMBL" id="OV651814">
    <property type="protein sequence ID" value="CAH1105953.1"/>
    <property type="molecule type" value="Genomic_DNA"/>
</dbReference>
<evidence type="ECO:0000256" key="5">
    <source>
        <dbReference type="ARBA" id="ARBA00022963"/>
    </source>
</evidence>
<accession>A0A9P0CSY0</accession>
<dbReference type="GO" id="GO:0004623">
    <property type="term" value="F:phospholipase A2 activity"/>
    <property type="evidence" value="ECO:0007669"/>
    <property type="project" value="UniProtKB-EC"/>
</dbReference>
<evidence type="ECO:0000256" key="7">
    <source>
        <dbReference type="ARBA" id="ARBA00029903"/>
    </source>
</evidence>
<dbReference type="InterPro" id="IPR036444">
    <property type="entry name" value="PLipase_A2_dom_sf"/>
</dbReference>
<reference evidence="10" key="1">
    <citation type="submission" date="2022-01" db="EMBL/GenBank/DDBJ databases">
        <authorList>
            <person name="King R."/>
        </authorList>
    </citation>
    <scope>NUCLEOTIDE SEQUENCE</scope>
</reference>
<evidence type="ECO:0000256" key="6">
    <source>
        <dbReference type="ARBA" id="ARBA00023098"/>
    </source>
</evidence>
<name>A0A9P0CSY0_9CUCU</name>
<dbReference type="GO" id="GO:0016042">
    <property type="term" value="P:lipid catabolic process"/>
    <property type="evidence" value="ECO:0007669"/>
    <property type="project" value="UniProtKB-KW"/>
</dbReference>
<evidence type="ECO:0000256" key="1">
    <source>
        <dbReference type="ARBA" id="ARBA00001913"/>
    </source>
</evidence>
<evidence type="ECO:0000256" key="2">
    <source>
        <dbReference type="ARBA" id="ARBA00004613"/>
    </source>
</evidence>
<evidence type="ECO:0000256" key="8">
    <source>
        <dbReference type="SAM" id="Phobius"/>
    </source>
</evidence>
<feature type="domain" description="Phospholipase A2-like central" evidence="9">
    <location>
        <begin position="27"/>
        <end position="121"/>
    </location>
</feature>
<comment type="cofactor">
    <cofactor evidence="1">
        <name>Ca(2+)</name>
        <dbReference type="ChEBI" id="CHEBI:29108"/>
    </cofactor>
</comment>
<keyword evidence="8" id="KW-1133">Transmembrane helix</keyword>
<keyword evidence="4" id="KW-0964">Secreted</keyword>
<dbReference type="EC" id="3.1.1.4" evidence="3"/>
<dbReference type="Pfam" id="PF05826">
    <property type="entry name" value="Phospholip_A2_2"/>
    <property type="match status" value="1"/>
</dbReference>
<dbReference type="InterPro" id="IPR016090">
    <property type="entry name" value="PLA2-like_dom"/>
</dbReference>
<evidence type="ECO:0000313" key="10">
    <source>
        <dbReference type="EMBL" id="CAH1105953.1"/>
    </source>
</evidence>
<keyword evidence="11" id="KW-1185">Reference proteome</keyword>
<evidence type="ECO:0000259" key="9">
    <source>
        <dbReference type="Pfam" id="PF05826"/>
    </source>
</evidence>
<evidence type="ECO:0000256" key="3">
    <source>
        <dbReference type="ARBA" id="ARBA00013278"/>
    </source>
</evidence>